<dbReference type="Proteomes" id="UP001310594">
    <property type="component" value="Unassembled WGS sequence"/>
</dbReference>
<reference evidence="2" key="1">
    <citation type="submission" date="2023-08" db="EMBL/GenBank/DDBJ databases">
        <title>Black Yeasts Isolated from many extreme environments.</title>
        <authorList>
            <person name="Coleine C."/>
            <person name="Stajich J.E."/>
            <person name="Selbmann L."/>
        </authorList>
    </citation>
    <scope>NUCLEOTIDE SEQUENCE</scope>
    <source>
        <strain evidence="2">CCFEE 5810</strain>
    </source>
</reference>
<sequence length="223" mass="25011">MARKSTRLSEGPKTHKRNASTTMTPSSDAKRSKTTKSTPTKSQYFHPEESGEDKVSDDDVSMDDDDDDAASEFDEDRGVDESSDAEEDQDDYNSEEETKSRSKPRTLKGPKTTVTQRPKTGESAVLEPGTQVIIKKLKARPAGKTPYSDDKIHPNTLLFLKDLAANNNREWLKINDAEFRQAEKDWHSFVEKLTERLVEIDDSVPELPVKDVVRQALSTIGIV</sequence>
<dbReference type="Pfam" id="PF09365">
    <property type="entry name" value="DUF2461"/>
    <property type="match status" value="1"/>
</dbReference>
<organism evidence="2 3">
    <name type="scientific">Elasticomyces elasticus</name>
    <dbReference type="NCBI Taxonomy" id="574655"/>
    <lineage>
        <taxon>Eukaryota</taxon>
        <taxon>Fungi</taxon>
        <taxon>Dikarya</taxon>
        <taxon>Ascomycota</taxon>
        <taxon>Pezizomycotina</taxon>
        <taxon>Dothideomycetes</taxon>
        <taxon>Dothideomycetidae</taxon>
        <taxon>Mycosphaerellales</taxon>
        <taxon>Teratosphaeriaceae</taxon>
        <taxon>Elasticomyces</taxon>
    </lineage>
</organism>
<accession>A0AAN7WFV4</accession>
<dbReference type="AlphaFoldDB" id="A0AAN7WFV4"/>
<feature type="compositionally biased region" description="Acidic residues" evidence="1">
    <location>
        <begin position="55"/>
        <end position="95"/>
    </location>
</feature>
<gene>
    <name evidence="2" type="ORF">LTR97_002446</name>
</gene>
<name>A0AAN7WFV4_9PEZI</name>
<dbReference type="PANTHER" id="PTHR36452:SF1">
    <property type="entry name" value="DUF2461 DOMAIN-CONTAINING PROTEIN"/>
    <property type="match status" value="1"/>
</dbReference>
<evidence type="ECO:0000313" key="2">
    <source>
        <dbReference type="EMBL" id="KAK5705328.1"/>
    </source>
</evidence>
<protein>
    <submittedName>
        <fullName evidence="2">Uncharacterized protein</fullName>
    </submittedName>
</protein>
<dbReference type="PANTHER" id="PTHR36452">
    <property type="entry name" value="CHROMOSOME 12, WHOLE GENOME SHOTGUN SEQUENCE"/>
    <property type="match status" value="1"/>
</dbReference>
<feature type="region of interest" description="Disordered" evidence="1">
    <location>
        <begin position="1"/>
        <end position="122"/>
    </location>
</feature>
<proteinExistence type="predicted"/>
<comment type="caution">
    <text evidence="2">The sequence shown here is derived from an EMBL/GenBank/DDBJ whole genome shotgun (WGS) entry which is preliminary data.</text>
</comment>
<evidence type="ECO:0000256" key="1">
    <source>
        <dbReference type="SAM" id="MobiDB-lite"/>
    </source>
</evidence>
<dbReference type="InterPro" id="IPR012808">
    <property type="entry name" value="CHP02453"/>
</dbReference>
<dbReference type="EMBL" id="JAVRQU010000003">
    <property type="protein sequence ID" value="KAK5705328.1"/>
    <property type="molecule type" value="Genomic_DNA"/>
</dbReference>
<evidence type="ECO:0000313" key="3">
    <source>
        <dbReference type="Proteomes" id="UP001310594"/>
    </source>
</evidence>